<comment type="caution">
    <text evidence="9">The sequence shown here is derived from an EMBL/GenBank/DDBJ whole genome shotgun (WGS) entry which is preliminary data.</text>
</comment>
<dbReference type="PANTHER" id="PTHR11108:SF1">
    <property type="entry name" value="FERROCHELATASE, MITOCHONDRIAL"/>
    <property type="match status" value="1"/>
</dbReference>
<feature type="binding site" evidence="7">
    <location>
        <position position="56"/>
    </location>
    <ligand>
        <name>Fe-coproporphyrin III</name>
        <dbReference type="ChEBI" id="CHEBI:68438"/>
    </ligand>
</feature>
<comment type="pathway">
    <text evidence="1 7">Porphyrin-containing compound metabolism; protoheme biosynthesis.</text>
</comment>
<reference evidence="9 10" key="1">
    <citation type="submission" date="2021-05" db="EMBL/GenBank/DDBJ databases">
        <title>Kineosporia and Streptomyces sp. nov. two new marine actinobacteria isolated from Coral.</title>
        <authorList>
            <person name="Buangrab K."/>
            <person name="Sutthacheep M."/>
            <person name="Yeemin T."/>
            <person name="Harunari E."/>
            <person name="Igarashi Y."/>
            <person name="Kanchanasin P."/>
            <person name="Tanasupawat S."/>
            <person name="Phongsopitanun W."/>
        </authorList>
    </citation>
    <scope>NUCLEOTIDE SEQUENCE [LARGE SCALE GENOMIC DNA]</scope>
    <source>
        <strain evidence="9 10">J2-2</strain>
    </source>
</reference>
<evidence type="ECO:0000256" key="2">
    <source>
        <dbReference type="ARBA" id="ARBA00023004"/>
    </source>
</evidence>
<feature type="binding site" evidence="7">
    <location>
        <position position="184"/>
    </location>
    <ligand>
        <name>Fe(2+)</name>
        <dbReference type="ChEBI" id="CHEBI:29033"/>
    </ligand>
</feature>
<protein>
    <recommendedName>
        <fullName evidence="7">Coproporphyrin III ferrochelatase</fullName>
        <ecNumber evidence="7">4.99.1.9</ecNumber>
    </recommendedName>
</protein>
<dbReference type="EMBL" id="JAHBAY010000003">
    <property type="protein sequence ID" value="MBT0769208.1"/>
    <property type="molecule type" value="Genomic_DNA"/>
</dbReference>
<evidence type="ECO:0000256" key="6">
    <source>
        <dbReference type="ARBA" id="ARBA00024536"/>
    </source>
</evidence>
<dbReference type="NCBIfam" id="TIGR00109">
    <property type="entry name" value="hemH"/>
    <property type="match status" value="1"/>
</dbReference>
<dbReference type="SUPFAM" id="SSF53800">
    <property type="entry name" value="Chelatase"/>
    <property type="match status" value="1"/>
</dbReference>
<dbReference type="HAMAP" id="MF_00323">
    <property type="entry name" value="Ferrochelatase"/>
    <property type="match status" value="1"/>
</dbReference>
<name>A0ABS5TEC2_9ACTN</name>
<dbReference type="NCBIfam" id="NF000689">
    <property type="entry name" value="PRK00035.2-1"/>
    <property type="match status" value="1"/>
</dbReference>
<feature type="binding site" evidence="7">
    <location>
        <position position="126"/>
    </location>
    <ligand>
        <name>Fe-coproporphyrin III</name>
        <dbReference type="ChEBI" id="CHEBI:68438"/>
    </ligand>
</feature>
<dbReference type="InterPro" id="IPR033644">
    <property type="entry name" value="Ferrochelatase_C"/>
</dbReference>
<dbReference type="Proteomes" id="UP001197247">
    <property type="component" value="Unassembled WGS sequence"/>
</dbReference>
<keyword evidence="5 7" id="KW-0627">Porphyrin biosynthesis</keyword>
<dbReference type="Gene3D" id="3.40.50.1400">
    <property type="match status" value="2"/>
</dbReference>
<evidence type="ECO:0000313" key="10">
    <source>
        <dbReference type="Proteomes" id="UP001197247"/>
    </source>
</evidence>
<keyword evidence="4 7" id="KW-0456">Lyase</keyword>
<dbReference type="InterPro" id="IPR033659">
    <property type="entry name" value="Ferrochelatase_N"/>
</dbReference>
<evidence type="ECO:0000256" key="4">
    <source>
        <dbReference type="ARBA" id="ARBA00023239"/>
    </source>
</evidence>
<comment type="caution">
    <text evidence="7">Lacks conserved residue(s) required for the propagation of feature annotation.</text>
</comment>
<comment type="catalytic activity">
    <reaction evidence="6">
        <text>Fe-coproporphyrin III + 2 H(+) = coproporphyrin III + Fe(2+)</text>
        <dbReference type="Rhea" id="RHEA:49572"/>
        <dbReference type="ChEBI" id="CHEBI:15378"/>
        <dbReference type="ChEBI" id="CHEBI:29033"/>
        <dbReference type="ChEBI" id="CHEBI:68438"/>
        <dbReference type="ChEBI" id="CHEBI:131725"/>
        <dbReference type="EC" id="4.99.1.9"/>
    </reaction>
    <physiologicalReaction direction="right-to-left" evidence="6">
        <dbReference type="Rhea" id="RHEA:49574"/>
    </physiologicalReaction>
</comment>
<organism evidence="9 10">
    <name type="scientific">Kineosporia corallincola</name>
    <dbReference type="NCBI Taxonomy" id="2835133"/>
    <lineage>
        <taxon>Bacteria</taxon>
        <taxon>Bacillati</taxon>
        <taxon>Actinomycetota</taxon>
        <taxon>Actinomycetes</taxon>
        <taxon>Kineosporiales</taxon>
        <taxon>Kineosporiaceae</taxon>
        <taxon>Kineosporia</taxon>
    </lineage>
</organism>
<dbReference type="CDD" id="cd00419">
    <property type="entry name" value="Ferrochelatase_C"/>
    <property type="match status" value="1"/>
</dbReference>
<evidence type="ECO:0000256" key="5">
    <source>
        <dbReference type="ARBA" id="ARBA00023244"/>
    </source>
</evidence>
<keyword evidence="3 7" id="KW-0350">Heme biosynthesis</keyword>
<proteinExistence type="inferred from homology"/>
<dbReference type="EC" id="4.99.1.9" evidence="7"/>
<comment type="function">
    <text evidence="7">Involved in coproporphyrin-dependent heme b biosynthesis. Catalyzes the insertion of ferrous iron into coproporphyrin III to form Fe-coproporphyrin III.</text>
</comment>
<keyword evidence="7" id="KW-0963">Cytoplasm</keyword>
<evidence type="ECO:0000256" key="7">
    <source>
        <dbReference type="HAMAP-Rule" id="MF_00323"/>
    </source>
</evidence>
<accession>A0ABS5TEC2</accession>
<evidence type="ECO:0000256" key="3">
    <source>
        <dbReference type="ARBA" id="ARBA00023133"/>
    </source>
</evidence>
<sequence length="381" mass="41310">MSSLKPYDAVLLLSFGGPEAPDEVMPFLENVTRGKGIPRERLAEVAEHYLHFGGRSPINDENRQLLANLREQLAAAGAGDTPVLWGNRNWAPFTTDVLREAHEAGARRVLTVVTSAYPSYSGCRQYREDLADALITLSHEGRSLRVDKVRQYFDQDGFLQPVADSITEGLRSLPAGARIAFVTHSIPDTMENASGPEGNAYTQTHLAACEAVAARLGVETVPEWDLVYCSRSGPPSQPWLEPDIGDHLKQIKQAGATGVVVVPIGFVSDHMEVVFDLDTEAEEIARELELPFVRAATSGRAVEFAGSLAQLVLERAAAERGENPERPSKAGPGAWHDVCPANCCTNTRNPDRPAACGVDWVLPIDRTAEAQAGARQPEASR</sequence>
<comment type="subcellular location">
    <subcellularLocation>
        <location evidence="7">Cytoplasm</location>
    </subcellularLocation>
</comment>
<dbReference type="CDD" id="cd03411">
    <property type="entry name" value="Ferrochelatase_N"/>
    <property type="match status" value="1"/>
</dbReference>
<evidence type="ECO:0000256" key="8">
    <source>
        <dbReference type="RuleBase" id="RU004185"/>
    </source>
</evidence>
<keyword evidence="2 7" id="KW-0408">Iron</keyword>
<dbReference type="GO" id="GO:0016829">
    <property type="term" value="F:lyase activity"/>
    <property type="evidence" value="ECO:0007669"/>
    <property type="project" value="UniProtKB-KW"/>
</dbReference>
<evidence type="ECO:0000256" key="1">
    <source>
        <dbReference type="ARBA" id="ARBA00004744"/>
    </source>
</evidence>
<dbReference type="InterPro" id="IPR001015">
    <property type="entry name" value="Ferrochelatase"/>
</dbReference>
<dbReference type="RefSeq" id="WP_214155488.1">
    <property type="nucleotide sequence ID" value="NZ_JAHBAY010000003.1"/>
</dbReference>
<dbReference type="Pfam" id="PF00762">
    <property type="entry name" value="Ferrochelatase"/>
    <property type="match status" value="1"/>
</dbReference>
<gene>
    <name evidence="7" type="primary">cpfC</name>
    <name evidence="9" type="ORF">KIH74_09775</name>
</gene>
<dbReference type="PANTHER" id="PTHR11108">
    <property type="entry name" value="FERROCHELATASE"/>
    <property type="match status" value="1"/>
</dbReference>
<keyword evidence="7" id="KW-0479">Metal-binding</keyword>
<comment type="similarity">
    <text evidence="7 8">Belongs to the ferrochelatase family.</text>
</comment>
<feature type="binding site" evidence="7">
    <location>
        <position position="272"/>
    </location>
    <ligand>
        <name>Fe(2+)</name>
        <dbReference type="ChEBI" id="CHEBI:29033"/>
    </ligand>
</feature>
<evidence type="ECO:0000313" key="9">
    <source>
        <dbReference type="EMBL" id="MBT0769208.1"/>
    </source>
</evidence>
<keyword evidence="10" id="KW-1185">Reference proteome</keyword>